<dbReference type="SUPFAM" id="SSF55424">
    <property type="entry name" value="FAD/NAD-linked reductases, dimerisation (C-terminal) domain"/>
    <property type="match status" value="1"/>
</dbReference>
<dbReference type="InterPro" id="IPR052541">
    <property type="entry name" value="SQRD"/>
</dbReference>
<evidence type="ECO:0000259" key="5">
    <source>
        <dbReference type="Pfam" id="PF21706"/>
    </source>
</evidence>
<evidence type="ECO:0000259" key="3">
    <source>
        <dbReference type="Pfam" id="PF07992"/>
    </source>
</evidence>
<evidence type="ECO:0000259" key="4">
    <source>
        <dbReference type="Pfam" id="PF09242"/>
    </source>
</evidence>
<dbReference type="Pfam" id="PF21706">
    <property type="entry name" value="FCSD_central"/>
    <property type="match status" value="1"/>
</dbReference>
<evidence type="ECO:0000256" key="2">
    <source>
        <dbReference type="ARBA" id="ARBA00022827"/>
    </source>
</evidence>
<protein>
    <submittedName>
        <fullName evidence="6">Flavocytochrome c:sulfide dehydrogenase</fullName>
    </submittedName>
</protein>
<dbReference type="Gene3D" id="3.50.50.60">
    <property type="entry name" value="FAD/NAD(P)-binding domain"/>
    <property type="match status" value="2"/>
</dbReference>
<dbReference type="InterPro" id="IPR023753">
    <property type="entry name" value="FAD/NAD-binding_dom"/>
</dbReference>
<proteinExistence type="predicted"/>
<dbReference type="Pfam" id="PF07992">
    <property type="entry name" value="Pyr_redox_2"/>
    <property type="match status" value="1"/>
</dbReference>
<dbReference type="InterPro" id="IPR006311">
    <property type="entry name" value="TAT_signal"/>
</dbReference>
<dbReference type="InterPro" id="IPR015323">
    <property type="entry name" value="FlavoCytC_S_DH_flav-bd"/>
</dbReference>
<feature type="domain" description="FAD/NAD(P)-binding" evidence="3">
    <location>
        <begin position="33"/>
        <end position="145"/>
    </location>
</feature>
<dbReference type="Gene3D" id="3.90.760.10">
    <property type="entry name" value="Flavocytochrome c sulphide dehydrogenase, flavin-binding domain"/>
    <property type="match status" value="1"/>
</dbReference>
<reference evidence="6" key="1">
    <citation type="submission" date="2018-06" db="EMBL/GenBank/DDBJ databases">
        <authorList>
            <person name="Zhirakovskaya E."/>
        </authorList>
    </citation>
    <scope>NUCLEOTIDE SEQUENCE</scope>
</reference>
<sequence>MAVSRRQFITITGAATLGLASAPVFAKPTKKGRVVVIGGGFGGSTAARYIRKLDPEIDVTLVEIHPQYTTCPLGNAVMAGFVKLKSITHNYEILKDRYGVNVIHDAVVDVDPVSKTVRLQGGGELVYDRLVMSPGIGFRWGAIDGYDQAASELMPHAWKGGTQIQLLRKQLHAMPDGGVAVVTAPEIPYRCPPGPYERASLMAYYLKKYKPRCKVLVLDAKRDFPKAHLFKQGWDKLYPGMVEWVGSDSGGQVAEVRAKEGVLINRDGEITRADVASVIPPQQAAEIAHIADLVDQSGWCPVELRTFESTRHPAIHVIGDSAIARPMPKSGYSANSQAKVVALAVVAYLNGDEPGEPSLINTCFSFVAPDHAVSVSAVYRFGEKGLSVVRGGGGRTFMTGDFEAEARFARSWYKNIIADTFGQRS</sequence>
<dbReference type="GO" id="GO:0016491">
    <property type="term" value="F:oxidoreductase activity"/>
    <property type="evidence" value="ECO:0007669"/>
    <property type="project" value="InterPro"/>
</dbReference>
<accession>A0A3B0YSR0</accession>
<dbReference type="InterPro" id="IPR036188">
    <property type="entry name" value="FAD/NAD-bd_sf"/>
</dbReference>
<dbReference type="PANTHER" id="PTHR43755:SF1">
    <property type="entry name" value="FAD-DEPENDENT PYRIDINE NUCLEOTIDE-DISULPHIDE OXIDOREDUCTASE"/>
    <property type="match status" value="1"/>
</dbReference>
<dbReference type="EMBL" id="UOFP01000013">
    <property type="protein sequence ID" value="VAW83908.1"/>
    <property type="molecule type" value="Genomic_DNA"/>
</dbReference>
<dbReference type="GO" id="GO:0050660">
    <property type="term" value="F:flavin adenine dinucleotide binding"/>
    <property type="evidence" value="ECO:0007669"/>
    <property type="project" value="InterPro"/>
</dbReference>
<dbReference type="PROSITE" id="PS51318">
    <property type="entry name" value="TAT"/>
    <property type="match status" value="1"/>
</dbReference>
<dbReference type="Pfam" id="PF09242">
    <property type="entry name" value="FCSD-flav_bind"/>
    <property type="match status" value="1"/>
</dbReference>
<keyword evidence="1" id="KW-0285">Flavoprotein</keyword>
<organism evidence="6">
    <name type="scientific">hydrothermal vent metagenome</name>
    <dbReference type="NCBI Taxonomy" id="652676"/>
    <lineage>
        <taxon>unclassified sequences</taxon>
        <taxon>metagenomes</taxon>
        <taxon>ecological metagenomes</taxon>
    </lineage>
</organism>
<name>A0A3B0YSR0_9ZZZZ</name>
<keyword evidence="2" id="KW-0274">FAD</keyword>
<gene>
    <name evidence="6" type="ORF">MNBD_GAMMA18-783</name>
</gene>
<evidence type="ECO:0000256" key="1">
    <source>
        <dbReference type="ARBA" id="ARBA00022630"/>
    </source>
</evidence>
<dbReference type="AlphaFoldDB" id="A0A3B0YSR0"/>
<dbReference type="InterPro" id="IPR016156">
    <property type="entry name" value="FAD/NAD-linked_Rdtase_dimer_sf"/>
</dbReference>
<feature type="domain" description="Flavocytochrome c sulphide dehydrogenase flavin-binding" evidence="4">
    <location>
        <begin position="356"/>
        <end position="421"/>
    </location>
</feature>
<dbReference type="InterPro" id="IPR049386">
    <property type="entry name" value="FCSD_central"/>
</dbReference>
<feature type="domain" description="Sulfide dehydrogenase [flavocytochrome c] flavoprotein chain central" evidence="5">
    <location>
        <begin position="165"/>
        <end position="280"/>
    </location>
</feature>
<dbReference type="PANTHER" id="PTHR43755">
    <property type="match status" value="1"/>
</dbReference>
<dbReference type="InterPro" id="IPR037092">
    <property type="entry name" value="FlavoCytC_S_DH_flav-bd_sf"/>
</dbReference>
<evidence type="ECO:0000313" key="6">
    <source>
        <dbReference type="EMBL" id="VAW83908.1"/>
    </source>
</evidence>
<dbReference type="SUPFAM" id="SSF51905">
    <property type="entry name" value="FAD/NAD(P)-binding domain"/>
    <property type="match status" value="2"/>
</dbReference>